<keyword evidence="13" id="KW-1185">Reference proteome</keyword>
<gene>
    <name evidence="12" type="ORF">MELIAE_LOCUS1753</name>
</gene>
<accession>A0A9P0ART1</accession>
<proteinExistence type="inferred from homology"/>
<dbReference type="PROSITE" id="PS51858">
    <property type="entry name" value="PPPDE"/>
    <property type="match status" value="1"/>
</dbReference>
<evidence type="ECO:0000256" key="4">
    <source>
        <dbReference type="ARBA" id="ARBA00022670"/>
    </source>
</evidence>
<dbReference type="SMART" id="SM01179">
    <property type="entry name" value="DUF862"/>
    <property type="match status" value="1"/>
</dbReference>
<dbReference type="OrthoDB" id="1666796at2759"/>
<evidence type="ECO:0000259" key="11">
    <source>
        <dbReference type="PROSITE" id="PS51858"/>
    </source>
</evidence>
<keyword evidence="5 10" id="KW-0812">Transmembrane</keyword>
<dbReference type="Pfam" id="PF02990">
    <property type="entry name" value="EMP70"/>
    <property type="match status" value="1"/>
</dbReference>
<evidence type="ECO:0000256" key="1">
    <source>
        <dbReference type="ARBA" id="ARBA00004141"/>
    </source>
</evidence>
<evidence type="ECO:0000256" key="8">
    <source>
        <dbReference type="ARBA" id="ARBA00022989"/>
    </source>
</evidence>
<dbReference type="GO" id="GO:0072657">
    <property type="term" value="P:protein localization to membrane"/>
    <property type="evidence" value="ECO:0007669"/>
    <property type="project" value="TreeGrafter"/>
</dbReference>
<dbReference type="InterPro" id="IPR008580">
    <property type="entry name" value="PPPDE_dom"/>
</dbReference>
<keyword evidence="6" id="KW-0732">Signal</keyword>
<feature type="domain" description="PPPDE" evidence="11">
    <location>
        <begin position="34"/>
        <end position="178"/>
    </location>
</feature>
<dbReference type="GO" id="GO:0006508">
    <property type="term" value="P:proteolysis"/>
    <property type="evidence" value="ECO:0007669"/>
    <property type="project" value="UniProtKB-KW"/>
</dbReference>
<keyword evidence="4" id="KW-0645">Protease</keyword>
<evidence type="ECO:0000256" key="6">
    <source>
        <dbReference type="ARBA" id="ARBA00022729"/>
    </source>
</evidence>
<feature type="transmembrane region" description="Helical" evidence="10">
    <location>
        <begin position="748"/>
        <end position="767"/>
    </location>
</feature>
<keyword evidence="9 10" id="KW-0472">Membrane</keyword>
<dbReference type="PANTHER" id="PTHR10766">
    <property type="entry name" value="TRANSMEMBRANE 9 SUPERFAMILY PROTEIN"/>
    <property type="match status" value="1"/>
</dbReference>
<evidence type="ECO:0000256" key="10">
    <source>
        <dbReference type="RuleBase" id="RU363079"/>
    </source>
</evidence>
<evidence type="ECO:0000313" key="12">
    <source>
        <dbReference type="EMBL" id="CAH0547847.1"/>
    </source>
</evidence>
<dbReference type="EMBL" id="OV121132">
    <property type="protein sequence ID" value="CAH0547847.1"/>
    <property type="molecule type" value="Genomic_DNA"/>
</dbReference>
<feature type="transmembrane region" description="Helical" evidence="10">
    <location>
        <begin position="710"/>
        <end position="736"/>
    </location>
</feature>
<reference evidence="12" key="1">
    <citation type="submission" date="2021-12" db="EMBL/GenBank/DDBJ databases">
        <authorList>
            <person name="King R."/>
        </authorList>
    </citation>
    <scope>NUCLEOTIDE SEQUENCE</scope>
</reference>
<feature type="transmembrane region" description="Helical" evidence="10">
    <location>
        <begin position="518"/>
        <end position="542"/>
    </location>
</feature>
<dbReference type="InterPro" id="IPR004240">
    <property type="entry name" value="EMP70"/>
</dbReference>
<evidence type="ECO:0000313" key="13">
    <source>
        <dbReference type="Proteomes" id="UP001154078"/>
    </source>
</evidence>
<dbReference type="Proteomes" id="UP001154078">
    <property type="component" value="Chromosome 1"/>
</dbReference>
<organism evidence="12 13">
    <name type="scientific">Brassicogethes aeneus</name>
    <name type="common">Rape pollen beetle</name>
    <name type="synonym">Meligethes aeneus</name>
    <dbReference type="NCBI Taxonomy" id="1431903"/>
    <lineage>
        <taxon>Eukaryota</taxon>
        <taxon>Metazoa</taxon>
        <taxon>Ecdysozoa</taxon>
        <taxon>Arthropoda</taxon>
        <taxon>Hexapoda</taxon>
        <taxon>Insecta</taxon>
        <taxon>Pterygota</taxon>
        <taxon>Neoptera</taxon>
        <taxon>Endopterygota</taxon>
        <taxon>Coleoptera</taxon>
        <taxon>Polyphaga</taxon>
        <taxon>Cucujiformia</taxon>
        <taxon>Nitidulidae</taxon>
        <taxon>Meligethinae</taxon>
        <taxon>Brassicogethes</taxon>
    </lineage>
</organism>
<dbReference type="Gene3D" id="3.90.1720.30">
    <property type="entry name" value="PPPDE domains"/>
    <property type="match status" value="1"/>
</dbReference>
<feature type="transmembrane region" description="Helical" evidence="10">
    <location>
        <begin position="677"/>
        <end position="698"/>
    </location>
</feature>
<feature type="transmembrane region" description="Helical" evidence="10">
    <location>
        <begin position="589"/>
        <end position="613"/>
    </location>
</feature>
<comment type="similarity">
    <text evidence="2 10">Belongs to the nonaspanin (TM9SF) (TC 9.A.2) family.</text>
</comment>
<sequence>MFSNGITCNLPFNCMSVTRDSGSEELLSNKMAREPVLLNVYDMYKINEYTSNIGLGVFHSGVEIYGMEYAYGGHQFPFTGIFEINPRDEKELGEQFRFRQTIQIGYTDFTEDDVKRIINELGKEFRGDRYHLMNNNCNHFSGSLTKILCGQEIPPWVNRLAYFSSWVPFLERCLPKEWLMPMALQHTISCRKDSTCCRTCVSDFSCLRVECFANSGDLWKKSRELNVSSLSRSYGVRYCIKMHVLGKILVLSLVAGALADEHTHTYDDSEEVVLWMNTVGPYHNRQETYGYFSLPFCIGSKETISHYHETLSEALQGVELEFSGIDIEFKNDMKKGEYCAQKLDEEKYKEFVYAVKNHYWYQMYIDDLPIWGVVGEMKDNQYYIWTHKKFEIGYNGKQIIDVNLTSEEKVLLTPTAMLRFTYEVIWKPTHTKYEDRFDKYLDHNFFQHRIHWFSIFNSFMMVIFLVGLVSMILMRTLRKDYARYSKDEDLEDMERDLGDEYGWKQVHGDVFRPASQSLVFSALIGAGHQLTTVVFSVIVFAIMGELYTERGSMLSTAMFVYAVTSPINGYFGGSLYARMGGKVWIRQMVVSAFMIPAFVCGTAFFINFIAIYYHASRAIPFGTMVAVTCICLFVILPLTLVGTVLGRNLAGQPDYPCRINAVPRPIPEKKWFMEPGVIIILGGVLPFASIFIEMYFIFTSFWAYKIYYVYGFMLLVFIILMIVTVCVTIVCTYFLLNAEDYRWQWTSFLAAASTSAYVYVYAIYYFFFKTKMYGLFQTAFYFGYMALFSAGLGIMCGTVGYIGTSLFVRKIYSTVKID</sequence>
<name>A0A9P0ART1_BRAAE</name>
<evidence type="ECO:0000256" key="5">
    <source>
        <dbReference type="ARBA" id="ARBA00022692"/>
    </source>
</evidence>
<dbReference type="AlphaFoldDB" id="A0A9P0ART1"/>
<feature type="transmembrane region" description="Helical" evidence="10">
    <location>
        <begin position="619"/>
        <end position="645"/>
    </location>
</feature>
<evidence type="ECO:0000256" key="3">
    <source>
        <dbReference type="ARBA" id="ARBA00008140"/>
    </source>
</evidence>
<feature type="transmembrane region" description="Helical" evidence="10">
    <location>
        <begin position="450"/>
        <end position="473"/>
    </location>
</feature>
<evidence type="ECO:0000256" key="9">
    <source>
        <dbReference type="ARBA" id="ARBA00023136"/>
    </source>
</evidence>
<dbReference type="InterPro" id="IPR042266">
    <property type="entry name" value="PPPDE_sf"/>
</dbReference>
<evidence type="ECO:0000256" key="2">
    <source>
        <dbReference type="ARBA" id="ARBA00005227"/>
    </source>
</evidence>
<dbReference type="PANTHER" id="PTHR10766:SF41">
    <property type="entry name" value="TRANSMEMBRANE 9 SUPERFAMILY MEMBER 3"/>
    <property type="match status" value="1"/>
</dbReference>
<protein>
    <recommendedName>
        <fullName evidence="10">Transmembrane 9 superfamily member</fullName>
    </recommendedName>
</protein>
<keyword evidence="8 10" id="KW-1133">Transmembrane helix</keyword>
<dbReference type="GO" id="GO:0016020">
    <property type="term" value="C:membrane"/>
    <property type="evidence" value="ECO:0007669"/>
    <property type="project" value="UniProtKB-SubCell"/>
</dbReference>
<evidence type="ECO:0000256" key="7">
    <source>
        <dbReference type="ARBA" id="ARBA00022801"/>
    </source>
</evidence>
<feature type="transmembrane region" description="Helical" evidence="10">
    <location>
        <begin position="779"/>
        <end position="802"/>
    </location>
</feature>
<keyword evidence="7" id="KW-0378">Hydrolase</keyword>
<dbReference type="GO" id="GO:0008233">
    <property type="term" value="F:peptidase activity"/>
    <property type="evidence" value="ECO:0007669"/>
    <property type="project" value="UniProtKB-KW"/>
</dbReference>
<feature type="transmembrane region" description="Helical" evidence="10">
    <location>
        <begin position="554"/>
        <end position="577"/>
    </location>
</feature>
<dbReference type="Pfam" id="PF05903">
    <property type="entry name" value="Peptidase_C97"/>
    <property type="match status" value="1"/>
</dbReference>
<comment type="similarity">
    <text evidence="3">Belongs to the DeSI family.</text>
</comment>
<comment type="subcellular location">
    <subcellularLocation>
        <location evidence="1">Membrane</location>
        <topology evidence="1">Multi-pass membrane protein</topology>
    </subcellularLocation>
</comment>